<protein>
    <submittedName>
        <fullName evidence="5">Tectonin beta-propeller repeat-containing protein 1</fullName>
    </submittedName>
</protein>
<dbReference type="PANTHER" id="PTHR23250:SF1">
    <property type="entry name" value="TECTONIN BETA-PROPELLER REPEAT-CONTAINING PROTEIN 1"/>
    <property type="match status" value="1"/>
</dbReference>
<evidence type="ECO:0000256" key="1">
    <source>
        <dbReference type="ARBA" id="ARBA00005966"/>
    </source>
</evidence>
<dbReference type="EMBL" id="MTYJ01000200">
    <property type="protein sequence ID" value="OWA50709.1"/>
    <property type="molecule type" value="Genomic_DNA"/>
</dbReference>
<proteinExistence type="inferred from homology"/>
<evidence type="ECO:0000313" key="6">
    <source>
        <dbReference type="Proteomes" id="UP000192578"/>
    </source>
</evidence>
<dbReference type="InterPro" id="IPR009091">
    <property type="entry name" value="RCC1/BLIP-II"/>
</dbReference>
<feature type="domain" description="Peroxin/Ferlin" evidence="3">
    <location>
        <begin position="640"/>
        <end position="701"/>
    </location>
</feature>
<name>A0A9X6NJV7_HYPEX</name>
<dbReference type="Pfam" id="PF19193">
    <property type="entry name" value="Tectonin"/>
    <property type="match status" value="1"/>
</dbReference>
<dbReference type="InterPro" id="IPR010482">
    <property type="entry name" value="TECPR1-like_DysF"/>
</dbReference>
<gene>
    <name evidence="5" type="ORF">BV898_15218</name>
</gene>
<evidence type="ECO:0000256" key="2">
    <source>
        <dbReference type="ARBA" id="ARBA00022737"/>
    </source>
</evidence>
<dbReference type="GO" id="GO:0005737">
    <property type="term" value="C:cytoplasm"/>
    <property type="evidence" value="ECO:0007669"/>
    <property type="project" value="UniProtKB-ARBA"/>
</dbReference>
<dbReference type="SUPFAM" id="SSF50985">
    <property type="entry name" value="RCC1/BLIP-II"/>
    <property type="match status" value="1"/>
</dbReference>
<dbReference type="PANTHER" id="PTHR23250">
    <property type="entry name" value="DYSFERLIN-RELATED"/>
    <property type="match status" value="1"/>
</dbReference>
<dbReference type="SMART" id="SM00706">
    <property type="entry name" value="TECPR"/>
    <property type="match status" value="6"/>
</dbReference>
<feature type="domain" description="Peroxin/Ferlin" evidence="3">
    <location>
        <begin position="70"/>
        <end position="132"/>
    </location>
</feature>
<dbReference type="SMART" id="SM00693">
    <property type="entry name" value="DysFN"/>
    <property type="match status" value="2"/>
</dbReference>
<dbReference type="GO" id="GO:0098588">
    <property type="term" value="C:bounding membrane of organelle"/>
    <property type="evidence" value="ECO:0007669"/>
    <property type="project" value="UniProtKB-ARBA"/>
</dbReference>
<dbReference type="Pfam" id="PF06398">
    <property type="entry name" value="Pex24p"/>
    <property type="match status" value="2"/>
</dbReference>
<evidence type="ECO:0000313" key="5">
    <source>
        <dbReference type="EMBL" id="OWA50709.1"/>
    </source>
</evidence>
<keyword evidence="6" id="KW-1185">Reference proteome</keyword>
<dbReference type="InterPro" id="IPR051513">
    <property type="entry name" value="Tectonin_beta-prop"/>
</dbReference>
<reference evidence="6" key="1">
    <citation type="submission" date="2017-01" db="EMBL/GenBank/DDBJ databases">
        <title>Comparative genomics of anhydrobiosis in the tardigrade Hypsibius dujardini.</title>
        <authorList>
            <person name="Yoshida Y."/>
            <person name="Koutsovoulos G."/>
            <person name="Laetsch D."/>
            <person name="Stevens L."/>
            <person name="Kumar S."/>
            <person name="Horikawa D."/>
            <person name="Ishino K."/>
            <person name="Komine S."/>
            <person name="Tomita M."/>
            <person name="Blaxter M."/>
            <person name="Arakawa K."/>
        </authorList>
    </citation>
    <scope>NUCLEOTIDE SEQUENCE [LARGE SCALE GENOMIC DNA]</scope>
    <source>
        <strain evidence="6">Z151</strain>
    </source>
</reference>
<feature type="domain" description="Peroxin/Ferlin" evidence="4">
    <location>
        <begin position="709"/>
        <end position="742"/>
    </location>
</feature>
<dbReference type="AlphaFoldDB" id="A0A9X6NJV7"/>
<keyword evidence="2" id="KW-0677">Repeat</keyword>
<accession>A0A9X6NJV7</accession>
<dbReference type="InterPro" id="IPR006624">
    <property type="entry name" value="Beta-propeller_rpt_TECPR"/>
</dbReference>
<dbReference type="Proteomes" id="UP000192578">
    <property type="component" value="Unassembled WGS sequence"/>
</dbReference>
<evidence type="ECO:0000259" key="3">
    <source>
        <dbReference type="SMART" id="SM00693"/>
    </source>
</evidence>
<comment type="caution">
    <text evidence="5">The sequence shown here is derived from an EMBL/GenBank/DDBJ whole genome shotgun (WGS) entry which is preliminary data.</text>
</comment>
<evidence type="ECO:0000259" key="4">
    <source>
        <dbReference type="SMART" id="SM00694"/>
    </source>
</evidence>
<sequence length="924" mass="103305">MASAMSDTSKLYILSSKGKVFALKNGNHLERLESAIEIKRIAFANQSRDVVYGIGSDLKVCVWVAEPEVPVRQVVELYQNERWTPTRGYSDLLLPTDRHHWSDESGRYHRPREEVEVPSAHWQWDSANWEIDENFDGQLLGPDGWTYAIDFPATYSPDKRWNSMVRRRRWIRTCRYRSTNRFADLPCRDQSEADLAFIDIAAGGCDLSYPDGLTHVSVWAVSVLGQVYIRPVCSRTTAYHGMLWMRVDLPEGMEVSQIACGSSEGVWAVTATGWALVRTGISRDCQYGSGWSTVEPPFDALLLQVTVGPDSVWALGKDGSVWFRQNIKKSCPAGTGWVAISSFLATCLTVSRNGEVFALGSADRQLYWRSGVSLEDPHGRAWKKLSLVDKSGEGDNRDLWIWISATAGFLDSRSASWEGSEEWKDEVITQLSSRFSKEMQGFSTLNRAISRTGWKNSAVLKVWSGKQAAWEDCKVEVGCDEDDEQATLLTADGEKVHISMLISEVTAVQLHEDPQGSQELWIYTAFLTRAASPLRMSGSRNDIETWYTFLTECYWSDLDVKDLPKTDRVWILAPLTGCPSLSHGLTADALPSSKWLTLAGHFQTIESASGITWALGHDNSVWVWVGCYEGKSGTERRVQTDTRTVELYENQRWNPVGGFSSSLLPSDRYAWSDDAGRVSLTKDSFQLPSGSWRWESDWVPDYNQADDDGWRYSFDFPGAYHGQKLATDCVRRRRWYRTMKVESAAPWLPGPATKLKGISICPGVATGEIVPLWGVNSGRKRGVAGPSNDSESASDGTAYVRNGTKGKMDGLYWFQVEKPNNGAFLAHVTVGSSVVWALSQDNILYFRQNFSAAFPEGTDWIEVAGDITQISANHRDELYAISSGPQQSLPVLARRTGQRYDDKIGSGWEFGIFAKNVSARGLQV</sequence>
<feature type="domain" description="Peroxin/Ferlin" evidence="4">
    <location>
        <begin position="144"/>
        <end position="177"/>
    </location>
</feature>
<dbReference type="SMART" id="SM00694">
    <property type="entry name" value="DysFC"/>
    <property type="match status" value="2"/>
</dbReference>
<comment type="similarity">
    <text evidence="1">Belongs to the TECPR1 family.</text>
</comment>
<dbReference type="Pfam" id="PF06462">
    <property type="entry name" value="Hyd_WA"/>
    <property type="match status" value="1"/>
</dbReference>
<dbReference type="InterPro" id="IPR006614">
    <property type="entry name" value="Peroxin/Ferlin"/>
</dbReference>
<organism evidence="5 6">
    <name type="scientific">Hypsibius exemplaris</name>
    <name type="common">Freshwater tardigrade</name>
    <dbReference type="NCBI Taxonomy" id="2072580"/>
    <lineage>
        <taxon>Eukaryota</taxon>
        <taxon>Metazoa</taxon>
        <taxon>Ecdysozoa</taxon>
        <taxon>Tardigrada</taxon>
        <taxon>Eutardigrada</taxon>
        <taxon>Parachela</taxon>
        <taxon>Hypsibioidea</taxon>
        <taxon>Hypsibiidae</taxon>
        <taxon>Hypsibius</taxon>
    </lineage>
</organism>
<dbReference type="OrthoDB" id="72441at2759"/>